<feature type="region of interest" description="Disordered" evidence="1">
    <location>
        <begin position="79"/>
        <end position="99"/>
    </location>
</feature>
<keyword evidence="2" id="KW-0472">Membrane</keyword>
<evidence type="ECO:0000256" key="2">
    <source>
        <dbReference type="SAM" id="Phobius"/>
    </source>
</evidence>
<feature type="transmembrane region" description="Helical" evidence="2">
    <location>
        <begin position="20"/>
        <end position="38"/>
    </location>
</feature>
<dbReference type="EMBL" id="OV725083">
    <property type="protein sequence ID" value="CAH1407146.1"/>
    <property type="molecule type" value="Genomic_DNA"/>
</dbReference>
<protein>
    <submittedName>
        <fullName evidence="3">Uncharacterized protein</fullName>
    </submittedName>
</protein>
<proteinExistence type="predicted"/>
<evidence type="ECO:0000313" key="3">
    <source>
        <dbReference type="EMBL" id="CAH1407146.1"/>
    </source>
</evidence>
<sequence length="99" mass="11465">MIQKKHRIIKQIHKPQTYLLPENGFCLTTITLLFTVVSPSSLRSMPFLRLFILCYFVKLVDFTFFAKCTSLFRNSPLWTSKRSHNKESSSSQCSLDGDT</sequence>
<keyword evidence="4" id="KW-1185">Reference proteome</keyword>
<dbReference type="Proteomes" id="UP001152798">
    <property type="component" value="Chromosome 7"/>
</dbReference>
<gene>
    <name evidence="3" type="ORF">NEZAVI_LOCUS14939</name>
</gene>
<dbReference type="AlphaFoldDB" id="A0A9P0HRX8"/>
<reference evidence="3" key="1">
    <citation type="submission" date="2022-01" db="EMBL/GenBank/DDBJ databases">
        <authorList>
            <person name="King R."/>
        </authorList>
    </citation>
    <scope>NUCLEOTIDE SEQUENCE</scope>
</reference>
<organism evidence="3 4">
    <name type="scientific">Nezara viridula</name>
    <name type="common">Southern green stink bug</name>
    <name type="synonym">Cimex viridulus</name>
    <dbReference type="NCBI Taxonomy" id="85310"/>
    <lineage>
        <taxon>Eukaryota</taxon>
        <taxon>Metazoa</taxon>
        <taxon>Ecdysozoa</taxon>
        <taxon>Arthropoda</taxon>
        <taxon>Hexapoda</taxon>
        <taxon>Insecta</taxon>
        <taxon>Pterygota</taxon>
        <taxon>Neoptera</taxon>
        <taxon>Paraneoptera</taxon>
        <taxon>Hemiptera</taxon>
        <taxon>Heteroptera</taxon>
        <taxon>Panheteroptera</taxon>
        <taxon>Pentatomomorpha</taxon>
        <taxon>Pentatomoidea</taxon>
        <taxon>Pentatomidae</taxon>
        <taxon>Pentatominae</taxon>
        <taxon>Nezara</taxon>
    </lineage>
</organism>
<accession>A0A9P0HRX8</accession>
<name>A0A9P0HRX8_NEZVI</name>
<keyword evidence="2" id="KW-1133">Transmembrane helix</keyword>
<feature type="transmembrane region" description="Helical" evidence="2">
    <location>
        <begin position="50"/>
        <end position="72"/>
    </location>
</feature>
<evidence type="ECO:0000256" key="1">
    <source>
        <dbReference type="SAM" id="MobiDB-lite"/>
    </source>
</evidence>
<evidence type="ECO:0000313" key="4">
    <source>
        <dbReference type="Proteomes" id="UP001152798"/>
    </source>
</evidence>
<keyword evidence="2" id="KW-0812">Transmembrane</keyword>